<organism evidence="2 3">
    <name type="scientific">Dimargaris cristalligena</name>
    <dbReference type="NCBI Taxonomy" id="215637"/>
    <lineage>
        <taxon>Eukaryota</taxon>
        <taxon>Fungi</taxon>
        <taxon>Fungi incertae sedis</taxon>
        <taxon>Zoopagomycota</taxon>
        <taxon>Kickxellomycotina</taxon>
        <taxon>Dimargaritomycetes</taxon>
        <taxon>Dimargaritales</taxon>
        <taxon>Dimargaritaceae</taxon>
        <taxon>Dimargaris</taxon>
    </lineage>
</organism>
<sequence>MPKESRSYRKTSSRRSVSPEPRRRHSERDKPKDSADRRDASSTVKPIGPEDFYARNSEFRLWLLRKKSVYFDELDSKEARSYFKKFVTKWNAGELSGKYYSGIKSSDLDSRAKTRYEWGFTKNMDTDKLDDLRESVAKDTAEMVLPNKDRTTRWSQRPQIGPNPQGRSSQGPSRPPGDDRDRLMKQEDSWRARNDNLRRERRDFRTTHETALEEMMPKETGREAMMEKRRLQTAYHRSERDTQPELNDNELHGSGDSFQARIQSQQSRRGDREQQREKKIEAKAADIQDMVDSHKAKEQATIDRFRKMAEKNRELGLGLFQK</sequence>
<dbReference type="PANTHER" id="PTHR34117:SF1">
    <property type="entry name" value="STYLE CELL-CYCLE INHIBITOR 1"/>
    <property type="match status" value="1"/>
</dbReference>
<feature type="compositionally biased region" description="Basic and acidic residues" evidence="1">
    <location>
        <begin position="176"/>
        <end position="253"/>
    </location>
</feature>
<keyword evidence="3" id="KW-1185">Reference proteome</keyword>
<feature type="compositionally biased region" description="Polar residues" evidence="1">
    <location>
        <begin position="256"/>
        <end position="267"/>
    </location>
</feature>
<feature type="compositionally biased region" description="Basic and acidic residues" evidence="1">
    <location>
        <begin position="138"/>
        <end position="152"/>
    </location>
</feature>
<dbReference type="AlphaFoldDB" id="A0A4P9ZZ73"/>
<feature type="compositionally biased region" description="Basic and acidic residues" evidence="1">
    <location>
        <begin position="268"/>
        <end position="300"/>
    </location>
</feature>
<proteinExistence type="predicted"/>
<dbReference type="EMBL" id="ML002384">
    <property type="protein sequence ID" value="RKP38272.1"/>
    <property type="molecule type" value="Genomic_DNA"/>
</dbReference>
<dbReference type="PANTHER" id="PTHR34117">
    <property type="entry name" value="STYLE CELL-CYCLE INHIBITOR 1"/>
    <property type="match status" value="1"/>
</dbReference>
<evidence type="ECO:0000313" key="3">
    <source>
        <dbReference type="Proteomes" id="UP000268162"/>
    </source>
</evidence>
<accession>A0A4P9ZZ73</accession>
<name>A0A4P9ZZ73_9FUNG</name>
<feature type="compositionally biased region" description="Basic and acidic residues" evidence="1">
    <location>
        <begin position="26"/>
        <end position="40"/>
    </location>
</feature>
<dbReference type="Proteomes" id="UP000268162">
    <property type="component" value="Unassembled WGS sequence"/>
</dbReference>
<evidence type="ECO:0000313" key="2">
    <source>
        <dbReference type="EMBL" id="RKP38272.1"/>
    </source>
</evidence>
<dbReference type="STRING" id="215637.A0A4P9ZZ73"/>
<reference evidence="3" key="1">
    <citation type="journal article" date="2018" name="Nat. Microbiol.">
        <title>Leveraging single-cell genomics to expand the fungal tree of life.</title>
        <authorList>
            <person name="Ahrendt S.R."/>
            <person name="Quandt C.A."/>
            <person name="Ciobanu D."/>
            <person name="Clum A."/>
            <person name="Salamov A."/>
            <person name="Andreopoulos B."/>
            <person name="Cheng J.F."/>
            <person name="Woyke T."/>
            <person name="Pelin A."/>
            <person name="Henrissat B."/>
            <person name="Reynolds N.K."/>
            <person name="Benny G.L."/>
            <person name="Smith M.E."/>
            <person name="James T.Y."/>
            <person name="Grigoriev I.V."/>
        </authorList>
    </citation>
    <scope>NUCLEOTIDE SEQUENCE [LARGE SCALE GENOMIC DNA]</scope>
    <source>
        <strain evidence="3">RSA 468</strain>
    </source>
</reference>
<dbReference type="InterPro" id="IPR044688">
    <property type="entry name" value="SCI-1-like"/>
</dbReference>
<feature type="region of interest" description="Disordered" evidence="1">
    <location>
        <begin position="1"/>
        <end position="50"/>
    </location>
</feature>
<protein>
    <submittedName>
        <fullName evidence="2">Uncharacterized protein</fullName>
    </submittedName>
</protein>
<gene>
    <name evidence="2" type="ORF">BJ085DRAFT_36296</name>
</gene>
<feature type="region of interest" description="Disordered" evidence="1">
    <location>
        <begin position="138"/>
        <end position="300"/>
    </location>
</feature>
<evidence type="ECO:0000256" key="1">
    <source>
        <dbReference type="SAM" id="MobiDB-lite"/>
    </source>
</evidence>